<evidence type="ECO:0000256" key="2">
    <source>
        <dbReference type="SAM" id="SignalP"/>
    </source>
</evidence>
<keyword evidence="2" id="KW-0732">Signal</keyword>
<comment type="caution">
    <text evidence="3">The sequence shown here is derived from an EMBL/GenBank/DDBJ whole genome shotgun (WGS) entry which is preliminary data.</text>
</comment>
<reference evidence="3" key="1">
    <citation type="submission" date="2018-12" db="EMBL/GenBank/DDBJ databases">
        <authorList>
            <person name="Syme R.A."/>
            <person name="Farfan-Caceres L."/>
            <person name="Lichtenzveig J."/>
        </authorList>
    </citation>
    <scope>NUCLEOTIDE SEQUENCE</scope>
    <source>
        <strain evidence="3">Al4</strain>
    </source>
</reference>
<dbReference type="AlphaFoldDB" id="A0A8H7IZC3"/>
<protein>
    <submittedName>
        <fullName evidence="3">Uncharacterized protein</fullName>
    </submittedName>
</protein>
<evidence type="ECO:0000256" key="1">
    <source>
        <dbReference type="SAM" id="MobiDB-lite"/>
    </source>
</evidence>
<feature type="signal peptide" evidence="2">
    <location>
        <begin position="1"/>
        <end position="15"/>
    </location>
</feature>
<dbReference type="OrthoDB" id="3777596at2759"/>
<sequence length="245" mass="25203">MLFLLLSLLITVAKAQNSTATEATQIAVYPPFPIRNGTNMQHTQRAYDVSFISAISTTTLVYAISCSPLTTMTRFNDVCGTAYVPNSLECMNLREKTKTCTSITNNYESNIAPGTQDGSDFLAGFLEYFTTMMPVAVNLTAGFGNVPSTVLESFENDATGLVDIQTSSSNGTGSGIEPTSTGSSATSSGTASSSEPTGVSVSLPGSSGTPVLTQTTNAAPRATGAIGRELLFGAAGAVGAGIFGL</sequence>
<dbReference type="EMBL" id="RZGK01000017">
    <property type="protein sequence ID" value="KAF9692771.1"/>
    <property type="molecule type" value="Genomic_DNA"/>
</dbReference>
<keyword evidence="4" id="KW-1185">Reference proteome</keyword>
<organism evidence="3 4">
    <name type="scientific">Ascochyta lentis</name>
    <dbReference type="NCBI Taxonomy" id="205686"/>
    <lineage>
        <taxon>Eukaryota</taxon>
        <taxon>Fungi</taxon>
        <taxon>Dikarya</taxon>
        <taxon>Ascomycota</taxon>
        <taxon>Pezizomycotina</taxon>
        <taxon>Dothideomycetes</taxon>
        <taxon>Pleosporomycetidae</taxon>
        <taxon>Pleosporales</taxon>
        <taxon>Pleosporineae</taxon>
        <taxon>Didymellaceae</taxon>
        <taxon>Ascochyta</taxon>
    </lineage>
</organism>
<evidence type="ECO:0000313" key="3">
    <source>
        <dbReference type="EMBL" id="KAF9692771.1"/>
    </source>
</evidence>
<feature type="chain" id="PRO_5034713040" evidence="2">
    <location>
        <begin position="16"/>
        <end position="245"/>
    </location>
</feature>
<evidence type="ECO:0000313" key="4">
    <source>
        <dbReference type="Proteomes" id="UP000651452"/>
    </source>
</evidence>
<dbReference type="Proteomes" id="UP000651452">
    <property type="component" value="Unassembled WGS sequence"/>
</dbReference>
<name>A0A8H7IZC3_9PLEO</name>
<accession>A0A8H7IZC3</accession>
<feature type="compositionally biased region" description="Polar residues" evidence="1">
    <location>
        <begin position="199"/>
        <end position="216"/>
    </location>
</feature>
<feature type="region of interest" description="Disordered" evidence="1">
    <location>
        <begin position="163"/>
        <end position="216"/>
    </location>
</feature>
<proteinExistence type="predicted"/>
<gene>
    <name evidence="3" type="ORF">EKO04_009258</name>
</gene>
<feature type="compositionally biased region" description="Low complexity" evidence="1">
    <location>
        <begin position="177"/>
        <end position="197"/>
    </location>
</feature>
<reference evidence="3" key="2">
    <citation type="submission" date="2020-09" db="EMBL/GenBank/DDBJ databases">
        <title>Reference genome assembly for Australian Ascochyta lentis isolate Al4.</title>
        <authorList>
            <person name="Lee R.C."/>
            <person name="Farfan-Caceres L.M."/>
            <person name="Debler J.W."/>
            <person name="Williams A.H."/>
            <person name="Henares B.M."/>
        </authorList>
    </citation>
    <scope>NUCLEOTIDE SEQUENCE</scope>
    <source>
        <strain evidence="3">Al4</strain>
    </source>
</reference>